<dbReference type="InterPro" id="IPR052216">
    <property type="entry name" value="CRISPR_Csm3_endoribonuclease"/>
</dbReference>
<dbReference type="PANTHER" id="PTHR35579:SF6">
    <property type="entry name" value="DUF324 DOMAIN-CONTAINING PROTEIN"/>
    <property type="match status" value="1"/>
</dbReference>
<dbReference type="GO" id="GO:0051607">
    <property type="term" value="P:defense response to virus"/>
    <property type="evidence" value="ECO:0007669"/>
    <property type="project" value="UniProtKB-KW"/>
</dbReference>
<evidence type="ECO:0000313" key="4">
    <source>
        <dbReference type="Proteomes" id="UP000278149"/>
    </source>
</evidence>
<evidence type="ECO:0000313" key="3">
    <source>
        <dbReference type="EMBL" id="RSN67853.1"/>
    </source>
</evidence>
<dbReference type="NCBIfam" id="TIGR02581">
    <property type="entry name" value="cas_cyan_RAMP"/>
    <property type="match status" value="1"/>
</dbReference>
<dbReference type="RefSeq" id="WP_125742393.1">
    <property type="nucleotide sequence ID" value="NZ_RCOR01000040.1"/>
</dbReference>
<evidence type="ECO:0000256" key="1">
    <source>
        <dbReference type="ARBA" id="ARBA00023118"/>
    </source>
</evidence>
<organism evidence="3 4">
    <name type="scientific">Candidatus Korarchaeum cryptofilum</name>
    <dbReference type="NCBI Taxonomy" id="498846"/>
    <lineage>
        <taxon>Archaea</taxon>
        <taxon>Thermoproteota</taxon>
        <taxon>Candidatus Korarchaeia</taxon>
        <taxon>Candidatus Korarchaeales</taxon>
        <taxon>Candidatus Korarchaeaceae</taxon>
        <taxon>Candidatus Korarchaeum</taxon>
    </lineage>
</organism>
<sequence>MSDYSFEDFDKFKVRYGVEGEIVNETPIRIGSGGRQEFGSVDNPVITLPIGGRERPVIPGSSWKGVMRSEAERFVNSSPEIGKERGWEFWRACDIFEVTSNPDIRREEEKNPCIVCRIFGNTGVASHVHFFDSLPKGDAPLQVIRRVAIDRITAGQSPGRLFDVQIVPPKTRWDFRMRIINIEMKPEDPRGFLLSYLFKQLLDGIQIGGGKSIGYGLMVLIPDTVKVKKMKIEGGKLRTEEYTGPEALKALGVG</sequence>
<name>A0A3R9PQB6_9CREN</name>
<comment type="caution">
    <text evidence="3">The sequence shown here is derived from an EMBL/GenBank/DDBJ whole genome shotgun (WGS) entry which is preliminary data.</text>
</comment>
<gene>
    <name evidence="3" type="ORF">D9Q81_07310</name>
</gene>
<dbReference type="AlphaFoldDB" id="A0A3R9PQB6"/>
<evidence type="ECO:0000259" key="2">
    <source>
        <dbReference type="Pfam" id="PF03787"/>
    </source>
</evidence>
<dbReference type="PANTHER" id="PTHR35579">
    <property type="entry name" value="CRISPR SYSTEM CMS ENDORIBONUCLEASE CSM3"/>
    <property type="match status" value="1"/>
</dbReference>
<dbReference type="Pfam" id="PF03787">
    <property type="entry name" value="RAMPs"/>
    <property type="match status" value="1"/>
</dbReference>
<dbReference type="InterPro" id="IPR013411">
    <property type="entry name" value="CRISPR-assoc_RAMP_Csx7"/>
</dbReference>
<keyword evidence="1" id="KW-0051">Antiviral defense</keyword>
<dbReference type="Proteomes" id="UP000278149">
    <property type="component" value="Unassembled WGS sequence"/>
</dbReference>
<protein>
    <submittedName>
        <fullName evidence="3">CRISPR-associated RAMP protein</fullName>
    </submittedName>
</protein>
<dbReference type="InterPro" id="IPR005537">
    <property type="entry name" value="RAMP_III_fam"/>
</dbReference>
<proteinExistence type="predicted"/>
<accession>A0A3R9PQB6</accession>
<dbReference type="EMBL" id="RCOR01000040">
    <property type="protein sequence ID" value="RSN67853.1"/>
    <property type="molecule type" value="Genomic_DNA"/>
</dbReference>
<reference evidence="3 4" key="1">
    <citation type="submission" date="2018-10" db="EMBL/GenBank/DDBJ databases">
        <title>Co-occurring genomic capacity for anaerobic methane metabolism and dissimilatory sulfite reduction discovered in the Korarchaeota.</title>
        <authorList>
            <person name="Mckay L.J."/>
            <person name="Dlakic M."/>
            <person name="Fields M.W."/>
            <person name="Delmont T.O."/>
            <person name="Eren A.M."/>
            <person name="Jay Z.J."/>
            <person name="Klingelsmith K.B."/>
            <person name="Rusch D.B."/>
            <person name="Inskeep W.P."/>
        </authorList>
    </citation>
    <scope>NUCLEOTIDE SEQUENCE [LARGE SCALE GENOMIC DNA]</scope>
    <source>
        <strain evidence="3 4">WS</strain>
    </source>
</reference>
<feature type="domain" description="CRISPR type III-associated protein" evidence="2">
    <location>
        <begin position="25"/>
        <end position="218"/>
    </location>
</feature>